<dbReference type="EMBL" id="JBHUKR010000025">
    <property type="protein sequence ID" value="MFD2422199.1"/>
    <property type="molecule type" value="Genomic_DNA"/>
</dbReference>
<accession>A0ABW5G4G8</accession>
<feature type="domain" description="Immunity protein 52" evidence="1">
    <location>
        <begin position="4"/>
        <end position="168"/>
    </location>
</feature>
<sequence length="176" mass="19739">MVDRFFLGAYWGSRIESAEDCARRLARYCRLAELDPLPPTWLKVGRNRAESLSLRIDPSNDNLRRLLEQSYDEKFPGLGFRLAVWDGRESSGVAMKVTCGSDARVSPNVVVINPPSPSGEGLRLYRPETVRAVFCAVVDEWDPDWAAFASDAMRDSQGDARPYAGWLTCAPHKGFR</sequence>
<dbReference type="RefSeq" id="WP_378271175.1">
    <property type="nucleotide sequence ID" value="NZ_JBHUKR010000025.1"/>
</dbReference>
<evidence type="ECO:0000313" key="3">
    <source>
        <dbReference type="Proteomes" id="UP001597417"/>
    </source>
</evidence>
<proteinExistence type="predicted"/>
<comment type="caution">
    <text evidence="2">The sequence shown here is derived from an EMBL/GenBank/DDBJ whole genome shotgun (WGS) entry which is preliminary data.</text>
</comment>
<dbReference type="InterPro" id="IPR028969">
    <property type="entry name" value="Imm52"/>
</dbReference>
<dbReference type="Pfam" id="PF15579">
    <property type="entry name" value="Imm52"/>
    <property type="match status" value="1"/>
</dbReference>
<evidence type="ECO:0000259" key="1">
    <source>
        <dbReference type="Pfam" id="PF15579"/>
    </source>
</evidence>
<protein>
    <submittedName>
        <fullName evidence="2">Imm52 family immunity protein</fullName>
    </submittedName>
</protein>
<reference evidence="3" key="1">
    <citation type="journal article" date="2019" name="Int. J. Syst. Evol. Microbiol.">
        <title>The Global Catalogue of Microorganisms (GCM) 10K type strain sequencing project: providing services to taxonomists for standard genome sequencing and annotation.</title>
        <authorList>
            <consortium name="The Broad Institute Genomics Platform"/>
            <consortium name="The Broad Institute Genome Sequencing Center for Infectious Disease"/>
            <person name="Wu L."/>
            <person name="Ma J."/>
        </authorList>
    </citation>
    <scope>NUCLEOTIDE SEQUENCE [LARGE SCALE GENOMIC DNA]</scope>
    <source>
        <strain evidence="3">CGMCC 4.7645</strain>
    </source>
</reference>
<gene>
    <name evidence="2" type="ORF">ACFSXZ_38335</name>
</gene>
<keyword evidence="3" id="KW-1185">Reference proteome</keyword>
<evidence type="ECO:0000313" key="2">
    <source>
        <dbReference type="EMBL" id="MFD2422199.1"/>
    </source>
</evidence>
<name>A0ABW5G4G8_9PSEU</name>
<dbReference type="Proteomes" id="UP001597417">
    <property type="component" value="Unassembled WGS sequence"/>
</dbReference>
<organism evidence="2 3">
    <name type="scientific">Amycolatopsis pigmentata</name>
    <dbReference type="NCBI Taxonomy" id="450801"/>
    <lineage>
        <taxon>Bacteria</taxon>
        <taxon>Bacillati</taxon>
        <taxon>Actinomycetota</taxon>
        <taxon>Actinomycetes</taxon>
        <taxon>Pseudonocardiales</taxon>
        <taxon>Pseudonocardiaceae</taxon>
        <taxon>Amycolatopsis</taxon>
    </lineage>
</organism>